<dbReference type="PROSITE" id="PS50216">
    <property type="entry name" value="DHHC"/>
    <property type="match status" value="1"/>
</dbReference>
<dbReference type="PANTHER" id="PTHR12246">
    <property type="entry name" value="PALMITOYLTRANSFERASE ZDHHC16"/>
    <property type="match status" value="1"/>
</dbReference>
<evidence type="ECO:0000256" key="5">
    <source>
        <dbReference type="ARBA" id="ARBA00023136"/>
    </source>
</evidence>
<evidence type="ECO:0000259" key="8">
    <source>
        <dbReference type="Pfam" id="PF01529"/>
    </source>
</evidence>
<feature type="domain" description="Palmitoyltransferase DHHC" evidence="8">
    <location>
        <begin position="159"/>
        <end position="277"/>
    </location>
</feature>
<organism evidence="9 10">
    <name type="scientific">Acropora cervicornis</name>
    <name type="common">Staghorn coral</name>
    <dbReference type="NCBI Taxonomy" id="6130"/>
    <lineage>
        <taxon>Eukaryota</taxon>
        <taxon>Metazoa</taxon>
        <taxon>Cnidaria</taxon>
        <taxon>Anthozoa</taxon>
        <taxon>Hexacorallia</taxon>
        <taxon>Scleractinia</taxon>
        <taxon>Astrocoeniina</taxon>
        <taxon>Acroporidae</taxon>
        <taxon>Acropora</taxon>
    </lineage>
</organism>
<comment type="domain">
    <text evidence="7">The DHHC domain is required for palmitoyltransferase activity.</text>
</comment>
<gene>
    <name evidence="9" type="ORF">P5673_022055</name>
</gene>
<dbReference type="Proteomes" id="UP001249851">
    <property type="component" value="Unassembled WGS sequence"/>
</dbReference>
<comment type="catalytic activity">
    <reaction evidence="7">
        <text>L-cysteinyl-[protein] + hexadecanoyl-CoA = S-hexadecanoyl-L-cysteinyl-[protein] + CoA</text>
        <dbReference type="Rhea" id="RHEA:36683"/>
        <dbReference type="Rhea" id="RHEA-COMP:10131"/>
        <dbReference type="Rhea" id="RHEA-COMP:11032"/>
        <dbReference type="ChEBI" id="CHEBI:29950"/>
        <dbReference type="ChEBI" id="CHEBI:57287"/>
        <dbReference type="ChEBI" id="CHEBI:57379"/>
        <dbReference type="ChEBI" id="CHEBI:74151"/>
        <dbReference type="EC" id="2.3.1.225"/>
    </reaction>
</comment>
<dbReference type="GO" id="GO:0016020">
    <property type="term" value="C:membrane"/>
    <property type="evidence" value="ECO:0007669"/>
    <property type="project" value="UniProtKB-SubCell"/>
</dbReference>
<evidence type="ECO:0000256" key="4">
    <source>
        <dbReference type="ARBA" id="ARBA00022989"/>
    </source>
</evidence>
<dbReference type="GO" id="GO:0019706">
    <property type="term" value="F:protein-cysteine S-palmitoyltransferase activity"/>
    <property type="evidence" value="ECO:0007669"/>
    <property type="project" value="UniProtKB-EC"/>
</dbReference>
<comment type="caution">
    <text evidence="9">The sequence shown here is derived from an EMBL/GenBank/DDBJ whole genome shotgun (WGS) entry which is preliminary data.</text>
</comment>
<comment type="similarity">
    <text evidence="7">Belongs to the DHHC palmitoyltransferase family.</text>
</comment>
<keyword evidence="5 7" id="KW-0472">Membrane</keyword>
<evidence type="ECO:0000313" key="9">
    <source>
        <dbReference type="EMBL" id="KAK2556049.1"/>
    </source>
</evidence>
<dbReference type="InterPro" id="IPR001594">
    <property type="entry name" value="Palmitoyltrfase_DHHC"/>
</dbReference>
<evidence type="ECO:0000256" key="2">
    <source>
        <dbReference type="ARBA" id="ARBA00022679"/>
    </source>
</evidence>
<keyword evidence="2 7" id="KW-0808">Transferase</keyword>
<keyword evidence="3 7" id="KW-0812">Transmembrane</keyword>
<protein>
    <recommendedName>
        <fullName evidence="7">Palmitoyltransferase</fullName>
        <ecNumber evidence="7">2.3.1.225</ecNumber>
    </recommendedName>
</protein>
<evidence type="ECO:0000256" key="7">
    <source>
        <dbReference type="RuleBase" id="RU079119"/>
    </source>
</evidence>
<reference evidence="9" key="2">
    <citation type="journal article" date="2023" name="Science">
        <title>Genomic signatures of disease resistance in endangered staghorn corals.</title>
        <authorList>
            <person name="Vollmer S.V."/>
            <person name="Selwyn J.D."/>
            <person name="Despard B.A."/>
            <person name="Roesel C.L."/>
        </authorList>
    </citation>
    <scope>NUCLEOTIDE SEQUENCE</scope>
    <source>
        <strain evidence="9">K2</strain>
    </source>
</reference>
<evidence type="ECO:0000256" key="3">
    <source>
        <dbReference type="ARBA" id="ARBA00022692"/>
    </source>
</evidence>
<reference evidence="9" key="1">
    <citation type="journal article" date="2023" name="G3 (Bethesda)">
        <title>Whole genome assembly and annotation of the endangered Caribbean coral Acropora cervicornis.</title>
        <authorList>
            <person name="Selwyn J.D."/>
            <person name="Vollmer S.V."/>
        </authorList>
    </citation>
    <scope>NUCLEOTIDE SEQUENCE</scope>
    <source>
        <strain evidence="9">K2</strain>
    </source>
</reference>
<name>A0AAD9Q7D2_ACRCE</name>
<dbReference type="EMBL" id="JARQWQ010000058">
    <property type="protein sequence ID" value="KAK2556049.1"/>
    <property type="molecule type" value="Genomic_DNA"/>
</dbReference>
<sequence>MAAILTFLLGVFKWIPVLFINAVIIWSYYAYVVILCFESVQSLYERGKLLTVFLSKKGFYVFDFISSVLCYVDGVILADNMCFFWSCSIPGLSLSNIRLSVVVYLILYHPFFAMLMVSYWRTICASSGHVPSQQDAKEILERVARKLPVVTQTVSGVVRYCDICQAVKPDRCHHCSMCQKCILKMDHHCPWVNNCVGFSNYKFFLLFLFYAILYTLFVTGTVTKYFVAFWNNSLEGAGKLHILFLFFVALMFCFSLLSLFGYHLYLTANNKTTLESFRVPFFYYGPNKDGFSLGSTMKNAEQVLGLNRWYWFLPVFTSIGDGVNFPLLNQPEEDSLLNAQQRWMEEGELEAAPENRSNNVKQDSLESGIDASSAELVINESEVETQIHSSRTKPDILAVPDKNTVQNGTTL</sequence>
<feature type="transmembrane region" description="Helical" evidence="7">
    <location>
        <begin position="97"/>
        <end position="120"/>
    </location>
</feature>
<evidence type="ECO:0000313" key="10">
    <source>
        <dbReference type="Proteomes" id="UP001249851"/>
    </source>
</evidence>
<proteinExistence type="inferred from homology"/>
<accession>A0AAD9Q7D2</accession>
<dbReference type="Pfam" id="PF01529">
    <property type="entry name" value="DHHC"/>
    <property type="match status" value="1"/>
</dbReference>
<dbReference type="InterPro" id="IPR039859">
    <property type="entry name" value="PFA4/ZDH16/20/ERF2-like"/>
</dbReference>
<feature type="transmembrane region" description="Helical" evidence="7">
    <location>
        <begin position="242"/>
        <end position="265"/>
    </location>
</feature>
<dbReference type="EC" id="2.3.1.225" evidence="7"/>
<feature type="transmembrane region" description="Helical" evidence="7">
    <location>
        <begin position="58"/>
        <end position="77"/>
    </location>
</feature>
<evidence type="ECO:0000256" key="6">
    <source>
        <dbReference type="ARBA" id="ARBA00023315"/>
    </source>
</evidence>
<keyword evidence="4 7" id="KW-1133">Transmembrane helix</keyword>
<comment type="subcellular location">
    <subcellularLocation>
        <location evidence="1">Membrane</location>
        <topology evidence="1">Multi-pass membrane protein</topology>
    </subcellularLocation>
</comment>
<feature type="transmembrane region" description="Helical" evidence="7">
    <location>
        <begin position="203"/>
        <end position="222"/>
    </location>
</feature>
<keyword evidence="10" id="KW-1185">Reference proteome</keyword>
<feature type="transmembrane region" description="Helical" evidence="7">
    <location>
        <begin position="14"/>
        <end position="37"/>
    </location>
</feature>
<evidence type="ECO:0000256" key="1">
    <source>
        <dbReference type="ARBA" id="ARBA00004141"/>
    </source>
</evidence>
<keyword evidence="6 7" id="KW-0012">Acyltransferase</keyword>
<dbReference type="AlphaFoldDB" id="A0AAD9Q7D2"/>